<evidence type="ECO:0000313" key="1">
    <source>
        <dbReference type="EMBL" id="QIS10527.1"/>
    </source>
</evidence>
<reference evidence="1 2" key="1">
    <citation type="journal article" date="2019" name="ACS Chem. Biol.">
        <title>Identification and Mobilization of a Cryptic Antibiotic Biosynthesis Gene Locus from a Human-Pathogenic Nocardia Isolate.</title>
        <authorList>
            <person name="Herisse M."/>
            <person name="Ishida K."/>
            <person name="Porter J.L."/>
            <person name="Howden B."/>
            <person name="Hertweck C."/>
            <person name="Stinear T.P."/>
            <person name="Pidot S.J."/>
        </authorList>
    </citation>
    <scope>NUCLEOTIDE SEQUENCE [LARGE SCALE GENOMIC DNA]</scope>
    <source>
        <strain evidence="1 2">AUSMDU00012717</strain>
    </source>
</reference>
<keyword evidence="2" id="KW-1185">Reference proteome</keyword>
<dbReference type="KEGG" id="nah:F5544_13190"/>
<protein>
    <submittedName>
        <fullName evidence="1">Uncharacterized protein</fullName>
    </submittedName>
</protein>
<gene>
    <name evidence="1" type="ORF">F5544_13190</name>
</gene>
<proteinExistence type="predicted"/>
<dbReference type="RefSeq" id="WP_238847227.1">
    <property type="nucleotide sequence ID" value="NZ_CP046172.1"/>
</dbReference>
<evidence type="ECO:0000313" key="2">
    <source>
        <dbReference type="Proteomes" id="UP000503540"/>
    </source>
</evidence>
<organism evidence="1 2">
    <name type="scientific">Nocardia arthritidis</name>
    <dbReference type="NCBI Taxonomy" id="228602"/>
    <lineage>
        <taxon>Bacteria</taxon>
        <taxon>Bacillati</taxon>
        <taxon>Actinomycetota</taxon>
        <taxon>Actinomycetes</taxon>
        <taxon>Mycobacteriales</taxon>
        <taxon>Nocardiaceae</taxon>
        <taxon>Nocardia</taxon>
    </lineage>
</organism>
<dbReference type="Proteomes" id="UP000503540">
    <property type="component" value="Chromosome"/>
</dbReference>
<name>A0A6G9YBS0_9NOCA</name>
<dbReference type="EMBL" id="CP046172">
    <property type="protein sequence ID" value="QIS10527.1"/>
    <property type="molecule type" value="Genomic_DNA"/>
</dbReference>
<sequence>MTFGKLSAKVGRRAPRISAGVIGGTGLLLLFAAQADLLIAAPSAVADPEIPGCSSDYSVSNEMTMKCEPGSGQGQHAFIRCRDLVGIAHTHIGPTIGSDGGWSRAVCAPGENGPA</sequence>
<dbReference type="AlphaFoldDB" id="A0A6G9YBS0"/>
<accession>A0A6G9YBS0</accession>